<reference evidence="3" key="1">
    <citation type="submission" date="2020-12" db="EMBL/GenBank/DDBJ databases">
        <title>Vagococcus allomyrinae sp. nov. and Enterococcus lavae sp. nov., isolated from the larvae of Allomyrina dichotoma.</title>
        <authorList>
            <person name="Lee S.D."/>
        </authorList>
    </citation>
    <scope>NUCLEOTIDE SEQUENCE</scope>
    <source>
        <strain evidence="3">BWB3-3</strain>
    </source>
</reference>
<gene>
    <name evidence="3" type="ORF">I6N95_17375</name>
</gene>
<evidence type="ECO:0000313" key="4">
    <source>
        <dbReference type="Proteomes" id="UP000674938"/>
    </source>
</evidence>
<evidence type="ECO:0000259" key="2">
    <source>
        <dbReference type="PROSITE" id="PS51782"/>
    </source>
</evidence>
<dbReference type="Pfam" id="PF01476">
    <property type="entry name" value="LysM"/>
    <property type="match status" value="1"/>
</dbReference>
<proteinExistence type="predicted"/>
<dbReference type="PROSITE" id="PS51782">
    <property type="entry name" value="LYSM"/>
    <property type="match status" value="1"/>
</dbReference>
<keyword evidence="4" id="KW-1185">Reference proteome</keyword>
<dbReference type="InterPro" id="IPR018392">
    <property type="entry name" value="LysM"/>
</dbReference>
<keyword evidence="1" id="KW-0732">Signal</keyword>
<protein>
    <submittedName>
        <fullName evidence="3">M15 family metallopeptidase</fullName>
    </submittedName>
</protein>
<feature type="domain" description="LysM" evidence="2">
    <location>
        <begin position="49"/>
        <end position="93"/>
    </location>
</feature>
<evidence type="ECO:0000313" key="3">
    <source>
        <dbReference type="EMBL" id="MBP1042792.1"/>
    </source>
</evidence>
<dbReference type="InterPro" id="IPR039561">
    <property type="entry name" value="Peptidase_M15C"/>
</dbReference>
<dbReference type="PROSITE" id="PS51257">
    <property type="entry name" value="PROKAR_LIPOPROTEIN"/>
    <property type="match status" value="1"/>
</dbReference>
<accession>A0A940ST67</accession>
<dbReference type="AlphaFoldDB" id="A0A940ST67"/>
<dbReference type="CDD" id="cd14845">
    <property type="entry name" value="L-Ala-D-Glu_peptidase_like"/>
    <property type="match status" value="1"/>
</dbReference>
<dbReference type="SUPFAM" id="SSF55166">
    <property type="entry name" value="Hedgehog/DD-peptidase"/>
    <property type="match status" value="1"/>
</dbReference>
<dbReference type="CDD" id="cd00118">
    <property type="entry name" value="LysM"/>
    <property type="match status" value="1"/>
</dbReference>
<feature type="signal peptide" evidence="1">
    <location>
        <begin position="1"/>
        <end position="23"/>
    </location>
</feature>
<dbReference type="Gene3D" id="3.10.350.10">
    <property type="entry name" value="LysM domain"/>
    <property type="match status" value="1"/>
</dbReference>
<name>A0A940ST67_9ENTE</name>
<dbReference type="Gene3D" id="3.30.1380.10">
    <property type="match status" value="1"/>
</dbReference>
<sequence>MSVRRLLLSVVLVLLMLSGCKEKAPEIVITNNEKSKESPLIKEKEPHFDAYEVVAGDTFSKIARKFNVTEEKLKEWNQEVVPEALVAGQSLQLVSPILQYLGKEEVVFQEGFTYQVLSDEMIQKISGYSYREGTPVDYTELRLVNVLYIDLKGKNQTGELIVNQYLAQDMVEIFSHLFEEKYPIEEISLVEKYQADDELSMSHNNTSAFCHRPIEGSAEVSYHSYGLAIDINPLINPYVREELVLPANASSYRERDKSQFDKEIAQMMIAPGDLIYQLFMDRGYEWGGDWTTPKDYQHFEKHIN</sequence>
<dbReference type="EMBL" id="JAEEGA010000012">
    <property type="protein sequence ID" value="MBP1042792.1"/>
    <property type="molecule type" value="Genomic_DNA"/>
</dbReference>
<evidence type="ECO:0000256" key="1">
    <source>
        <dbReference type="SAM" id="SignalP"/>
    </source>
</evidence>
<feature type="chain" id="PRO_5037115565" evidence="1">
    <location>
        <begin position="24"/>
        <end position="304"/>
    </location>
</feature>
<dbReference type="SMART" id="SM00257">
    <property type="entry name" value="LysM"/>
    <property type="match status" value="1"/>
</dbReference>
<dbReference type="SUPFAM" id="SSF54106">
    <property type="entry name" value="LysM domain"/>
    <property type="match status" value="1"/>
</dbReference>
<dbReference type="RefSeq" id="WP_209530322.1">
    <property type="nucleotide sequence ID" value="NZ_JAEEGA010000012.1"/>
</dbReference>
<dbReference type="InterPro" id="IPR009045">
    <property type="entry name" value="Zn_M74/Hedgehog-like"/>
</dbReference>
<dbReference type="InterPro" id="IPR036779">
    <property type="entry name" value="LysM_dom_sf"/>
</dbReference>
<comment type="caution">
    <text evidence="3">The sequence shown here is derived from an EMBL/GenBank/DDBJ whole genome shotgun (WGS) entry which is preliminary data.</text>
</comment>
<organism evidence="3 4">
    <name type="scientific">Vagococcus allomyrinae</name>
    <dbReference type="NCBI Taxonomy" id="2794353"/>
    <lineage>
        <taxon>Bacteria</taxon>
        <taxon>Bacillati</taxon>
        <taxon>Bacillota</taxon>
        <taxon>Bacilli</taxon>
        <taxon>Lactobacillales</taxon>
        <taxon>Enterococcaceae</taxon>
        <taxon>Vagococcus</taxon>
    </lineage>
</organism>
<dbReference type="GO" id="GO:0008233">
    <property type="term" value="F:peptidase activity"/>
    <property type="evidence" value="ECO:0007669"/>
    <property type="project" value="InterPro"/>
</dbReference>
<dbReference type="Pfam" id="PF13539">
    <property type="entry name" value="Peptidase_M15_4"/>
    <property type="match status" value="1"/>
</dbReference>
<dbReference type="Proteomes" id="UP000674938">
    <property type="component" value="Unassembled WGS sequence"/>
</dbReference>